<reference evidence="6 7" key="1">
    <citation type="journal article" date="2019" name="Int. J. Syst. Evol. Microbiol.">
        <title>The Global Catalogue of Microorganisms (GCM) 10K type strain sequencing project: providing services to taxonomists for standard genome sequencing and annotation.</title>
        <authorList>
            <consortium name="The Broad Institute Genomics Platform"/>
            <consortium name="The Broad Institute Genome Sequencing Center for Infectious Disease"/>
            <person name="Wu L."/>
            <person name="Ma J."/>
        </authorList>
    </citation>
    <scope>NUCLEOTIDE SEQUENCE [LARGE SCALE GENOMIC DNA]</scope>
    <source>
        <strain evidence="6 7">JCM 14942</strain>
    </source>
</reference>
<feature type="active site" description="O-(5'-phospho-DNA)-serine intermediate" evidence="4">
    <location>
        <position position="17"/>
    </location>
</feature>
<gene>
    <name evidence="6" type="ORF">GCM10009788_53680</name>
</gene>
<accession>A0ABN2BPE5</accession>
<comment type="caution">
    <text evidence="6">The sequence shown here is derived from an EMBL/GenBank/DDBJ whole genome shotgun (WGS) entry which is preliminary data.</text>
</comment>
<dbReference type="CDD" id="cd03768">
    <property type="entry name" value="SR_ResInv"/>
    <property type="match status" value="1"/>
</dbReference>
<dbReference type="InterPro" id="IPR006119">
    <property type="entry name" value="Resolv_N"/>
</dbReference>
<dbReference type="PANTHER" id="PTHR30461">
    <property type="entry name" value="DNA-INVERTASE FROM LAMBDOID PROPHAGE"/>
    <property type="match status" value="1"/>
</dbReference>
<evidence type="ECO:0000259" key="5">
    <source>
        <dbReference type="PROSITE" id="PS51736"/>
    </source>
</evidence>
<evidence type="ECO:0000256" key="1">
    <source>
        <dbReference type="ARBA" id="ARBA00022908"/>
    </source>
</evidence>
<dbReference type="Proteomes" id="UP001500842">
    <property type="component" value="Unassembled WGS sequence"/>
</dbReference>
<dbReference type="PROSITE" id="PS51736">
    <property type="entry name" value="RECOMBINASES_3"/>
    <property type="match status" value="1"/>
</dbReference>
<dbReference type="RefSeq" id="WP_141006965.1">
    <property type="nucleotide sequence ID" value="NZ_BAAAOR010000040.1"/>
</dbReference>
<dbReference type="InterPro" id="IPR011109">
    <property type="entry name" value="DNA_bind_recombinase_dom"/>
</dbReference>
<name>A0ABN2BPE5_9ACTN</name>
<dbReference type="Pfam" id="PF07508">
    <property type="entry name" value="Recombinase"/>
    <property type="match status" value="1"/>
</dbReference>
<keyword evidence="3" id="KW-0233">DNA recombination</keyword>
<evidence type="ECO:0000313" key="6">
    <source>
        <dbReference type="EMBL" id="GAA1544447.1"/>
    </source>
</evidence>
<evidence type="ECO:0000313" key="7">
    <source>
        <dbReference type="Proteomes" id="UP001500842"/>
    </source>
</evidence>
<protein>
    <submittedName>
        <fullName evidence="6">Recombinase family protein</fullName>
    </submittedName>
</protein>
<sequence>MSTPAGSPLALGYVRVSTAEQADSRLGLDAQRDQLEREAQARGWQLEIVPDEGLTAKHTRRPGYQEALRRLADKNDPATVLVATKVDRVSRSLLDFLQAVELADRQGWQLVVLNMPEVDPANPFSKMARAVQAAFAEVERDLTSLRTREALAQLKAQGVELGTHVQHSEATLRRILAARAAGASFGRIADDLNDEGVPTSNGGRWYATTVKRAAESQRAARLT</sequence>
<dbReference type="InterPro" id="IPR036162">
    <property type="entry name" value="Resolvase-like_N_sf"/>
</dbReference>
<dbReference type="Pfam" id="PF00239">
    <property type="entry name" value="Resolvase"/>
    <property type="match status" value="1"/>
</dbReference>
<dbReference type="SUPFAM" id="SSF53041">
    <property type="entry name" value="Resolvase-like"/>
    <property type="match status" value="1"/>
</dbReference>
<evidence type="ECO:0000256" key="2">
    <source>
        <dbReference type="ARBA" id="ARBA00023125"/>
    </source>
</evidence>
<feature type="domain" description="Resolvase/invertase-type recombinase catalytic" evidence="5">
    <location>
        <begin position="9"/>
        <end position="158"/>
    </location>
</feature>
<keyword evidence="2" id="KW-0238">DNA-binding</keyword>
<dbReference type="Gene3D" id="3.40.50.1390">
    <property type="entry name" value="Resolvase, N-terminal catalytic domain"/>
    <property type="match status" value="1"/>
</dbReference>
<keyword evidence="7" id="KW-1185">Reference proteome</keyword>
<evidence type="ECO:0000256" key="3">
    <source>
        <dbReference type="ARBA" id="ARBA00023172"/>
    </source>
</evidence>
<organism evidence="6 7">
    <name type="scientific">Nocardioides humi</name>
    <dbReference type="NCBI Taxonomy" id="449461"/>
    <lineage>
        <taxon>Bacteria</taxon>
        <taxon>Bacillati</taxon>
        <taxon>Actinomycetota</taxon>
        <taxon>Actinomycetes</taxon>
        <taxon>Propionibacteriales</taxon>
        <taxon>Nocardioidaceae</taxon>
        <taxon>Nocardioides</taxon>
    </lineage>
</organism>
<dbReference type="SMART" id="SM00857">
    <property type="entry name" value="Resolvase"/>
    <property type="match status" value="1"/>
</dbReference>
<proteinExistence type="predicted"/>
<evidence type="ECO:0000256" key="4">
    <source>
        <dbReference type="PROSITE-ProRule" id="PRU10137"/>
    </source>
</evidence>
<dbReference type="InterPro" id="IPR006118">
    <property type="entry name" value="Recombinase_CS"/>
</dbReference>
<dbReference type="PANTHER" id="PTHR30461:SF2">
    <property type="entry name" value="SERINE RECOMBINASE PINE-RELATED"/>
    <property type="match status" value="1"/>
</dbReference>
<keyword evidence="1" id="KW-0229">DNA integration</keyword>
<dbReference type="PROSITE" id="PS00397">
    <property type="entry name" value="RECOMBINASES_1"/>
    <property type="match status" value="1"/>
</dbReference>
<dbReference type="InterPro" id="IPR050639">
    <property type="entry name" value="SSR_resolvase"/>
</dbReference>
<dbReference type="EMBL" id="BAAAOR010000040">
    <property type="protein sequence ID" value="GAA1544447.1"/>
    <property type="molecule type" value="Genomic_DNA"/>
</dbReference>